<proteinExistence type="inferred from homology"/>
<evidence type="ECO:0000259" key="2">
    <source>
        <dbReference type="Pfam" id="PF01370"/>
    </source>
</evidence>
<dbReference type="InterPro" id="IPR001509">
    <property type="entry name" value="Epimerase_deHydtase"/>
</dbReference>
<accession>A0ABN5NT38</accession>
<reference evidence="3 4" key="1">
    <citation type="submission" date="2018-09" db="EMBL/GenBank/DDBJ databases">
        <title>Complete Genome sequences of three Leptospira mayottensis isolates obtained from Tenrecid mammals endemic to the Malagasy region.</title>
        <authorList>
            <person name="Cordonin C."/>
            <person name="Toty C."/>
        </authorList>
    </citation>
    <scope>NUCLEOTIDE SEQUENCE [LARGE SCALE GENOMIC DNA]</scope>
    <source>
        <strain evidence="3 4">MDI222</strain>
    </source>
</reference>
<dbReference type="EMBL" id="CP030144">
    <property type="protein sequence ID" value="AXR64995.1"/>
    <property type="molecule type" value="Genomic_DNA"/>
</dbReference>
<dbReference type="Pfam" id="PF01370">
    <property type="entry name" value="Epimerase"/>
    <property type="match status" value="1"/>
</dbReference>
<name>A0ABN5NT38_9LEPT</name>
<evidence type="ECO:0000313" key="3">
    <source>
        <dbReference type="EMBL" id="AXR64995.1"/>
    </source>
</evidence>
<keyword evidence="4" id="KW-1185">Reference proteome</keyword>
<dbReference type="InterPro" id="IPR036291">
    <property type="entry name" value="NAD(P)-bd_dom_sf"/>
</dbReference>
<dbReference type="Gene3D" id="3.40.50.720">
    <property type="entry name" value="NAD(P)-binding Rossmann-like Domain"/>
    <property type="match status" value="1"/>
</dbReference>
<dbReference type="CDD" id="cd08946">
    <property type="entry name" value="SDR_e"/>
    <property type="match status" value="1"/>
</dbReference>
<comment type="similarity">
    <text evidence="1">Belongs to the NAD(P)-dependent epimerase/dehydratase family.</text>
</comment>
<evidence type="ECO:0000256" key="1">
    <source>
        <dbReference type="ARBA" id="ARBA00007637"/>
    </source>
</evidence>
<organism evidence="3 4">
    <name type="scientific">Leptospira mayottensis</name>
    <dbReference type="NCBI Taxonomy" id="1137606"/>
    <lineage>
        <taxon>Bacteria</taxon>
        <taxon>Pseudomonadati</taxon>
        <taxon>Spirochaetota</taxon>
        <taxon>Spirochaetia</taxon>
        <taxon>Leptospirales</taxon>
        <taxon>Leptospiraceae</taxon>
        <taxon>Leptospira</taxon>
    </lineage>
</organism>
<dbReference type="Proteomes" id="UP000258889">
    <property type="component" value="Chromosome i"/>
</dbReference>
<evidence type="ECO:0000313" key="4">
    <source>
        <dbReference type="Proteomes" id="UP000258889"/>
    </source>
</evidence>
<feature type="domain" description="NAD-dependent epimerase/dehydratase" evidence="2">
    <location>
        <begin position="9"/>
        <end position="247"/>
    </location>
</feature>
<gene>
    <name evidence="3" type="ORF">DQM28_13035</name>
</gene>
<protein>
    <submittedName>
        <fullName evidence="3">SDR family NAD-dependent epimerase/dehydratase</fullName>
    </submittedName>
</protein>
<dbReference type="SUPFAM" id="SSF51735">
    <property type="entry name" value="NAD(P)-binding Rossmann-fold domains"/>
    <property type="match status" value="1"/>
</dbReference>
<dbReference type="PANTHER" id="PTHR43000">
    <property type="entry name" value="DTDP-D-GLUCOSE 4,6-DEHYDRATASE-RELATED"/>
    <property type="match status" value="1"/>
</dbReference>
<sequence length="317" mass="35650">MGKESKMKIVVTGALGHIGSLVVRVLPVSFPDAEIVMIDNLMTQRYCSLFNLPQNSKYHFVEGDVTTLNLEELFLNTDVVIHLAAVTDAAGSFDKADVVENNNFNSTKKVAEACLNTGTKLITFSSTSVYGTQNNLVDENCSESELKPQSPYATTKLKEEKLVRSLFLEKNLKVVTFRFGTIVGVSPGIRFHTAVNKFCWQAAFGKPITVWKTAYDQMRPYLEINDACNTIIEFIKKDIFDGEIYNVLTTNATVRQIVENIQKYVPSLKVEFVDSPIMNQLSYEVNSKKIRDKINIKWSVDLNASIREELALLNVIR</sequence>